<organism evidence="4 5">
    <name type="scientific">Ornithinibacillus halotolerans</name>
    <dbReference type="NCBI Taxonomy" id="1274357"/>
    <lineage>
        <taxon>Bacteria</taxon>
        <taxon>Bacillati</taxon>
        <taxon>Bacillota</taxon>
        <taxon>Bacilli</taxon>
        <taxon>Bacillales</taxon>
        <taxon>Bacillaceae</taxon>
        <taxon>Ornithinibacillus</taxon>
    </lineage>
</organism>
<dbReference type="RefSeq" id="WP_188385620.1">
    <property type="nucleotide sequence ID" value="NZ_BMEY01000019.1"/>
</dbReference>
<gene>
    <name evidence="4" type="ORF">GCM10008025_31300</name>
</gene>
<dbReference type="InterPro" id="IPR000979">
    <property type="entry name" value="Phosphodiesterase_MJ0936/Vps29"/>
</dbReference>
<evidence type="ECO:0000256" key="1">
    <source>
        <dbReference type="ARBA" id="ARBA00008950"/>
    </source>
</evidence>
<comment type="cofactor">
    <cofactor evidence="2">
        <name>a divalent metal cation</name>
        <dbReference type="ChEBI" id="CHEBI:60240"/>
    </cofactor>
</comment>
<dbReference type="GO" id="GO:0016787">
    <property type="term" value="F:hydrolase activity"/>
    <property type="evidence" value="ECO:0007669"/>
    <property type="project" value="UniProtKB-UniRule"/>
</dbReference>
<dbReference type="SUPFAM" id="SSF56300">
    <property type="entry name" value="Metallo-dependent phosphatases"/>
    <property type="match status" value="1"/>
</dbReference>
<sequence length="171" mass="19524">MTKVVIMSDTHGLTNEINVIKMREQPDYIFHCGDSELQENSSELKGIYTVKGNCDFYGDFPNEMIKTINGLTFLVVHGHLHNVKMNLNNLAYYAEEVNAHIVCFGHSHIAGAEVARGKLFLNPGSVRQPRMRKEKTYAVVKWEDKEEIEVIYYTIEGEIVPELSFKTSLNQ</sequence>
<dbReference type="EC" id="3.1.4.-" evidence="2"/>
<proteinExistence type="inferred from homology"/>
<comment type="similarity">
    <text evidence="1 2">Belongs to the metallophosphoesterase superfamily. YfcE family.</text>
</comment>
<keyword evidence="2" id="KW-0479">Metal-binding</keyword>
<dbReference type="Proteomes" id="UP000613512">
    <property type="component" value="Unassembled WGS sequence"/>
</dbReference>
<accession>A0A916S8J3</accession>
<reference evidence="4" key="1">
    <citation type="journal article" date="2014" name="Int. J. Syst. Evol. Microbiol.">
        <title>Complete genome sequence of Corynebacterium casei LMG S-19264T (=DSM 44701T), isolated from a smear-ripened cheese.</title>
        <authorList>
            <consortium name="US DOE Joint Genome Institute (JGI-PGF)"/>
            <person name="Walter F."/>
            <person name="Albersmeier A."/>
            <person name="Kalinowski J."/>
            <person name="Ruckert C."/>
        </authorList>
    </citation>
    <scope>NUCLEOTIDE SEQUENCE</scope>
    <source>
        <strain evidence="4">CGMCC 1.12408</strain>
    </source>
</reference>
<dbReference type="GO" id="GO:0046872">
    <property type="term" value="F:metal ion binding"/>
    <property type="evidence" value="ECO:0007669"/>
    <property type="project" value="UniProtKB-KW"/>
</dbReference>
<name>A0A916S8J3_9BACI</name>
<dbReference type="InterPro" id="IPR029052">
    <property type="entry name" value="Metallo-depent_PP-like"/>
</dbReference>
<dbReference type="PANTHER" id="PTHR11124">
    <property type="entry name" value="VACUOLAR SORTING PROTEIN VPS29"/>
    <property type="match status" value="1"/>
</dbReference>
<dbReference type="EMBL" id="BMEY01000019">
    <property type="protein sequence ID" value="GGA86089.1"/>
    <property type="molecule type" value="Genomic_DNA"/>
</dbReference>
<keyword evidence="5" id="KW-1185">Reference proteome</keyword>
<evidence type="ECO:0000313" key="5">
    <source>
        <dbReference type="Proteomes" id="UP000613512"/>
    </source>
</evidence>
<evidence type="ECO:0000313" key="4">
    <source>
        <dbReference type="EMBL" id="GGA86089.1"/>
    </source>
</evidence>
<comment type="caution">
    <text evidence="4">The sequence shown here is derived from an EMBL/GenBank/DDBJ whole genome shotgun (WGS) entry which is preliminary data.</text>
</comment>
<dbReference type="CDD" id="cd00841">
    <property type="entry name" value="MPP_YfcE"/>
    <property type="match status" value="1"/>
</dbReference>
<dbReference type="Pfam" id="PF12850">
    <property type="entry name" value="Metallophos_2"/>
    <property type="match status" value="1"/>
</dbReference>
<evidence type="ECO:0000259" key="3">
    <source>
        <dbReference type="Pfam" id="PF12850"/>
    </source>
</evidence>
<dbReference type="InterPro" id="IPR024654">
    <property type="entry name" value="Calcineurin-like_PHP_lpxH"/>
</dbReference>
<dbReference type="AlphaFoldDB" id="A0A916S8J3"/>
<dbReference type="Gene3D" id="3.60.21.10">
    <property type="match status" value="1"/>
</dbReference>
<dbReference type="NCBIfam" id="TIGR00040">
    <property type="entry name" value="yfcE"/>
    <property type="match status" value="1"/>
</dbReference>
<reference evidence="4" key="2">
    <citation type="submission" date="2020-09" db="EMBL/GenBank/DDBJ databases">
        <authorList>
            <person name="Sun Q."/>
            <person name="Zhou Y."/>
        </authorList>
    </citation>
    <scope>NUCLEOTIDE SEQUENCE</scope>
    <source>
        <strain evidence="4">CGMCC 1.12408</strain>
    </source>
</reference>
<protein>
    <recommendedName>
        <fullName evidence="2">Phosphoesterase</fullName>
        <ecNumber evidence="2">3.1.4.-</ecNumber>
    </recommendedName>
</protein>
<evidence type="ECO:0000256" key="2">
    <source>
        <dbReference type="RuleBase" id="RU362039"/>
    </source>
</evidence>
<dbReference type="InterPro" id="IPR041802">
    <property type="entry name" value="MPP_YfcE"/>
</dbReference>
<feature type="domain" description="Calcineurin-like phosphoesterase" evidence="3">
    <location>
        <begin position="3"/>
        <end position="144"/>
    </location>
</feature>